<name>A0A1B0D0I4_PHLPP</name>
<dbReference type="Proteomes" id="UP000092462">
    <property type="component" value="Unassembled WGS sequence"/>
</dbReference>
<accession>A0A1B0D0I4</accession>
<feature type="region of interest" description="Disordered" evidence="1">
    <location>
        <begin position="1114"/>
        <end position="1172"/>
    </location>
</feature>
<dbReference type="Pfam" id="PF00595">
    <property type="entry name" value="PDZ"/>
    <property type="match status" value="1"/>
</dbReference>
<dbReference type="SUPFAM" id="SSF50729">
    <property type="entry name" value="PH domain-like"/>
    <property type="match status" value="1"/>
</dbReference>
<dbReference type="InterPro" id="IPR011993">
    <property type="entry name" value="PH-like_dom_sf"/>
</dbReference>
<keyword evidence="3" id="KW-1185">Reference proteome</keyword>
<organism evidence="2 3">
    <name type="scientific">Phlebotomus papatasi</name>
    <name type="common">Sandfly</name>
    <dbReference type="NCBI Taxonomy" id="29031"/>
    <lineage>
        <taxon>Eukaryota</taxon>
        <taxon>Metazoa</taxon>
        <taxon>Ecdysozoa</taxon>
        <taxon>Arthropoda</taxon>
        <taxon>Hexapoda</taxon>
        <taxon>Insecta</taxon>
        <taxon>Pterygota</taxon>
        <taxon>Neoptera</taxon>
        <taxon>Endopterygota</taxon>
        <taxon>Diptera</taxon>
        <taxon>Nematocera</taxon>
        <taxon>Psychodoidea</taxon>
        <taxon>Psychodidae</taxon>
        <taxon>Phlebotomus</taxon>
        <taxon>Phlebotomus</taxon>
    </lineage>
</organism>
<dbReference type="EMBL" id="AJVK01009924">
    <property type="status" value="NOT_ANNOTATED_CDS"/>
    <property type="molecule type" value="Genomic_DNA"/>
</dbReference>
<dbReference type="VEuPathDB" id="VectorBase:PPAPM1_001173"/>
<feature type="region of interest" description="Disordered" evidence="1">
    <location>
        <begin position="158"/>
        <end position="206"/>
    </location>
</feature>
<feature type="region of interest" description="Disordered" evidence="1">
    <location>
        <begin position="705"/>
        <end position="764"/>
    </location>
</feature>
<dbReference type="InterPro" id="IPR035899">
    <property type="entry name" value="DBL_dom_sf"/>
</dbReference>
<feature type="compositionally biased region" description="Polar residues" evidence="1">
    <location>
        <begin position="61"/>
        <end position="76"/>
    </location>
</feature>
<feature type="region of interest" description="Disordered" evidence="1">
    <location>
        <begin position="660"/>
        <end position="688"/>
    </location>
</feature>
<dbReference type="Gene3D" id="2.30.29.30">
    <property type="entry name" value="Pleckstrin-homology domain (PH domain)/Phosphotyrosine-binding domain (PTB)"/>
    <property type="match status" value="1"/>
</dbReference>
<dbReference type="PANTHER" id="PTHR46848:SF1">
    <property type="entry name" value="REGULATOR OF G-PROTEIN SIGNALING 3"/>
    <property type="match status" value="1"/>
</dbReference>
<dbReference type="SMART" id="SM00228">
    <property type="entry name" value="PDZ"/>
    <property type="match status" value="1"/>
</dbReference>
<feature type="region of interest" description="Disordered" evidence="1">
    <location>
        <begin position="965"/>
        <end position="1017"/>
    </location>
</feature>
<dbReference type="PROSITE" id="PS50010">
    <property type="entry name" value="DH_2"/>
    <property type="match status" value="1"/>
</dbReference>
<feature type="region of interest" description="Disordered" evidence="1">
    <location>
        <begin position="785"/>
        <end position="811"/>
    </location>
</feature>
<dbReference type="Gene3D" id="2.30.42.10">
    <property type="match status" value="1"/>
</dbReference>
<dbReference type="SUPFAM" id="SSF48065">
    <property type="entry name" value="DBL homology domain (DH-domain)"/>
    <property type="match status" value="1"/>
</dbReference>
<dbReference type="SUPFAM" id="SSF50156">
    <property type="entry name" value="PDZ domain-like"/>
    <property type="match status" value="1"/>
</dbReference>
<evidence type="ECO:0000313" key="3">
    <source>
        <dbReference type="Proteomes" id="UP000092462"/>
    </source>
</evidence>
<dbReference type="InterPro" id="IPR001478">
    <property type="entry name" value="PDZ"/>
</dbReference>
<dbReference type="PROSITE" id="PS50106">
    <property type="entry name" value="PDZ"/>
    <property type="match status" value="1"/>
</dbReference>
<feature type="compositionally biased region" description="Low complexity" evidence="1">
    <location>
        <begin position="1155"/>
        <end position="1170"/>
    </location>
</feature>
<feature type="compositionally biased region" description="Low complexity" evidence="1">
    <location>
        <begin position="788"/>
        <end position="798"/>
    </location>
</feature>
<dbReference type="GO" id="GO:0005085">
    <property type="term" value="F:guanyl-nucleotide exchange factor activity"/>
    <property type="evidence" value="ECO:0007669"/>
    <property type="project" value="InterPro"/>
</dbReference>
<dbReference type="EMBL" id="AJVK01009923">
    <property type="status" value="NOT_ANNOTATED_CDS"/>
    <property type="molecule type" value="Genomic_DNA"/>
</dbReference>
<dbReference type="Gene3D" id="1.20.900.10">
    <property type="entry name" value="Dbl homology (DH) domain"/>
    <property type="match status" value="1"/>
</dbReference>
<proteinExistence type="predicted"/>
<dbReference type="GO" id="GO:0005886">
    <property type="term" value="C:plasma membrane"/>
    <property type="evidence" value="ECO:0007669"/>
    <property type="project" value="TreeGrafter"/>
</dbReference>
<sequence>MGENSQSSVDEVISLEEVGGDHGSHSTIAFSKKALHQRDADENLFLRFLELDPPGDANVANRRQSTTKPSNGRTPFTITKKLTRTGESRGFGFSIVWTHPPRVEKVEPGQCAERAGIWPGDYVIFVDKHNVVTMPEVDILNLIRSQGNSLTLEIFRRPAQQQRGGPVATHTTPSTSYQTPVHVHSQASDTPSHQQNGPQLHRLSSGTQLAGTRSSIACSNASISAETTKRRLHLPQVTFSKELQRISEDILEQLVQDEMDTQVNFASRVYMSKTTAICVAYKKYCNGLKRADCVLVNKSRHANSEFVKFITEPQVPRKRPDLTSFIHRPLQHFREVLKLIQVTTSHCRLDSEEYRNFSQVVLELQAAYREITVGGGLMEPLGEGKPLLTLQDLESRLVFTRCKPFVLASPGRQWVFGGDLSRVEGRSVKPYWTLLFSDILLFAKVSRDRVLFITEEPLALVNITDSCFNIRKKSTEFRITIDPLGKTAESPTAHCTPDLTKTPRRNSRRRSIILRAPSPELKAVWQNLLQRQIFLVNAALGSTPLSSPLDSPDVMQSLIPLSSDIGAATTSMASIKLSSVDSLAVKSCQQQVRPSRIASSSCTSVYPKSSFETETDSTDASKQLEEFIDEKCRQMNKSGTPRGGALHLAQWMKGQLDQAISKHESERTALLSQSEPIESEPEDDTIEEWTTEQVRKRSRELQLIDANGRCQVPKADGASKSKDSTNGAVNRMDDLSGASEVEDESKSASRSTTSDSQITVRSSPIAHATDTLSVCRQCHKNCSKSKLSHSSASTNSLKVQHTQRNTGNTRCCQASTTASSITSGTSSSASTTTLTTGEVELRTTAIRKTHQTPIANGLPKRHIMCHCKCTPQDFHGTTISPDEVTQETCKILDGVHEIKKVDQLNHVGGTINHTGPHGKCRCACTDVPKETDSVDDWSLMLIGLSQINPTSTLMHMDPFEAVPSISVVPPTPEGANSCRTSSQTWDGGKGSKISKSSSKDDENSPEDESLQDEPPYKVLSTSLRRYGTLSSLEKLPSEDAETYNSSDDDVADDGDIKIVTKEVYGPNDSYNPSLRNWTARAGSYMAEKISFFEESRAFFDKYLGRWDRDAEQQLSAPGVDDENLDECTSGATSGEEVWGTPTSGGENDEIQMFNSDHTQSSPTRSSSSFTGDDDTELMMDELLMAPPMTASAVRGLLPRYIFSILYLIRIPRVVNLKRRICLSMVDHPSIRFTRKHNIRDPIRCDSQHTTGTGVDSDFDAHGGGGCGDGGRSQCTSRSDEGGGRLWKLPIVPKGLQVLQHMS</sequence>
<feature type="compositionally biased region" description="Polar residues" evidence="1">
    <location>
        <begin position="159"/>
        <end position="206"/>
    </location>
</feature>
<dbReference type="VEuPathDB" id="VectorBase:PPAI000856"/>
<dbReference type="EnsemblMetazoa" id="PPAI000856-RA">
    <property type="protein sequence ID" value="PPAI000856-PA"/>
    <property type="gene ID" value="PPAI000856"/>
</dbReference>
<reference evidence="2" key="1">
    <citation type="submission" date="2022-08" db="UniProtKB">
        <authorList>
            <consortium name="EnsemblMetazoa"/>
        </authorList>
    </citation>
    <scope>IDENTIFICATION</scope>
    <source>
        <strain evidence="2">Israel</strain>
    </source>
</reference>
<dbReference type="GO" id="GO:0005634">
    <property type="term" value="C:nucleus"/>
    <property type="evidence" value="ECO:0007669"/>
    <property type="project" value="TreeGrafter"/>
</dbReference>
<dbReference type="PANTHER" id="PTHR46848">
    <property type="entry name" value="REGULATOR OF G-PROTEIN SIGNALING 3"/>
    <property type="match status" value="1"/>
</dbReference>
<dbReference type="InterPro" id="IPR036034">
    <property type="entry name" value="PDZ_sf"/>
</dbReference>
<feature type="compositionally biased region" description="Polar residues" evidence="1">
    <location>
        <begin position="799"/>
        <end position="811"/>
    </location>
</feature>
<evidence type="ECO:0000313" key="2">
    <source>
        <dbReference type="EnsemblMetazoa" id="PPAI000856-PA"/>
    </source>
</evidence>
<feature type="compositionally biased region" description="Acidic residues" evidence="1">
    <location>
        <begin position="677"/>
        <end position="688"/>
    </location>
</feature>
<dbReference type="InterPro" id="IPR000219">
    <property type="entry name" value="DH_dom"/>
</dbReference>
<evidence type="ECO:0000256" key="1">
    <source>
        <dbReference type="SAM" id="MobiDB-lite"/>
    </source>
</evidence>
<feature type="region of interest" description="Disordered" evidence="1">
    <location>
        <begin position="56"/>
        <end position="76"/>
    </location>
</feature>
<protein>
    <submittedName>
        <fullName evidence="2">Uncharacterized protein</fullName>
    </submittedName>
</protein>